<reference evidence="1" key="1">
    <citation type="journal article" date="2019" name="Sci. Rep.">
        <title>Draft genome of Tanacetum cinerariifolium, the natural source of mosquito coil.</title>
        <authorList>
            <person name="Yamashiro T."/>
            <person name="Shiraishi A."/>
            <person name="Satake H."/>
            <person name="Nakayama K."/>
        </authorList>
    </citation>
    <scope>NUCLEOTIDE SEQUENCE</scope>
</reference>
<dbReference type="PANTHER" id="PTHR34676">
    <property type="entry name" value="DUF4219 DOMAIN-CONTAINING PROTEIN-RELATED"/>
    <property type="match status" value="1"/>
</dbReference>
<sequence>MAKTFGFLKELTTSRTQEKVLVREKARHPITKNVNAISLVKMKKEKNIENNEVVDQNVIKLSELNAIERKEVTDMKKEVEDETNDELVRSVEEETMGDGIKELVDIPRLQPVGYYLKHEINKKLIEGLIGRKAYLIEDKQIPSVRVFDKVSFYTFLRRSKEVTRQKQEVSVTLYNALHRKEYERVFMCRTAKEVWHTLIITSQGNSQVKDRKIDLLTQQYEKFSISSEETMDNSFTRFNVIVTTPKYFDHDYSSKNHVRNNVVFHGPLRKRNVQKGQSMTKLLLLKKMELELKAAEREIHRMDQCHKDKALYLWTNDEELMPVLKARWNIPF</sequence>
<dbReference type="PANTHER" id="PTHR34676:SF17">
    <property type="entry name" value="OS06G0684500 PROTEIN"/>
    <property type="match status" value="1"/>
</dbReference>
<dbReference type="Pfam" id="PF14223">
    <property type="entry name" value="Retrotran_gag_2"/>
    <property type="match status" value="1"/>
</dbReference>
<evidence type="ECO:0000313" key="1">
    <source>
        <dbReference type="EMBL" id="GEU33495.1"/>
    </source>
</evidence>
<name>A0A6L2JC00_TANCI</name>
<protein>
    <submittedName>
        <fullName evidence="1">UBN2 domain-containing protein</fullName>
    </submittedName>
</protein>
<comment type="caution">
    <text evidence="1">The sequence shown here is derived from an EMBL/GenBank/DDBJ whole genome shotgun (WGS) entry which is preliminary data.</text>
</comment>
<proteinExistence type="predicted"/>
<accession>A0A6L2JC00</accession>
<organism evidence="1">
    <name type="scientific">Tanacetum cinerariifolium</name>
    <name type="common">Dalmatian daisy</name>
    <name type="synonym">Chrysanthemum cinerariifolium</name>
    <dbReference type="NCBI Taxonomy" id="118510"/>
    <lineage>
        <taxon>Eukaryota</taxon>
        <taxon>Viridiplantae</taxon>
        <taxon>Streptophyta</taxon>
        <taxon>Embryophyta</taxon>
        <taxon>Tracheophyta</taxon>
        <taxon>Spermatophyta</taxon>
        <taxon>Magnoliopsida</taxon>
        <taxon>eudicotyledons</taxon>
        <taxon>Gunneridae</taxon>
        <taxon>Pentapetalae</taxon>
        <taxon>asterids</taxon>
        <taxon>campanulids</taxon>
        <taxon>Asterales</taxon>
        <taxon>Asteraceae</taxon>
        <taxon>Asteroideae</taxon>
        <taxon>Anthemideae</taxon>
        <taxon>Anthemidinae</taxon>
        <taxon>Tanacetum</taxon>
    </lineage>
</organism>
<gene>
    <name evidence="1" type="ORF">Tci_005473</name>
</gene>
<dbReference type="AlphaFoldDB" id="A0A6L2JC00"/>
<dbReference type="EMBL" id="BKCJ010000470">
    <property type="protein sequence ID" value="GEU33495.1"/>
    <property type="molecule type" value="Genomic_DNA"/>
</dbReference>